<dbReference type="EMBL" id="BART01005768">
    <property type="protein sequence ID" value="GAG70123.1"/>
    <property type="molecule type" value="Genomic_DNA"/>
</dbReference>
<dbReference type="AlphaFoldDB" id="X1ABR2"/>
<gene>
    <name evidence="1" type="ORF">S01H4_13069</name>
</gene>
<proteinExistence type="predicted"/>
<evidence type="ECO:0000313" key="1">
    <source>
        <dbReference type="EMBL" id="GAG70123.1"/>
    </source>
</evidence>
<organism evidence="1">
    <name type="scientific">marine sediment metagenome</name>
    <dbReference type="NCBI Taxonomy" id="412755"/>
    <lineage>
        <taxon>unclassified sequences</taxon>
        <taxon>metagenomes</taxon>
        <taxon>ecological metagenomes</taxon>
    </lineage>
</organism>
<sequence length="79" mass="8711">MGEVSRSETEEILITDEERTNLASVHVQFMQPAEIFLTLNTILSARLEAPQVLLMDLSPSSVLASVARGQDKIGLWLSI</sequence>
<accession>X1ABR2</accession>
<protein>
    <submittedName>
        <fullName evidence="1">Uncharacterized protein</fullName>
    </submittedName>
</protein>
<reference evidence="1" key="1">
    <citation type="journal article" date="2014" name="Front. Microbiol.">
        <title>High frequency of phylogenetically diverse reductive dehalogenase-homologous genes in deep subseafloor sedimentary metagenomes.</title>
        <authorList>
            <person name="Kawai M."/>
            <person name="Futagami T."/>
            <person name="Toyoda A."/>
            <person name="Takaki Y."/>
            <person name="Nishi S."/>
            <person name="Hori S."/>
            <person name="Arai W."/>
            <person name="Tsubouchi T."/>
            <person name="Morono Y."/>
            <person name="Uchiyama I."/>
            <person name="Ito T."/>
            <person name="Fujiyama A."/>
            <person name="Inagaki F."/>
            <person name="Takami H."/>
        </authorList>
    </citation>
    <scope>NUCLEOTIDE SEQUENCE</scope>
    <source>
        <strain evidence="1">Expedition CK06-06</strain>
    </source>
</reference>
<comment type="caution">
    <text evidence="1">The sequence shown here is derived from an EMBL/GenBank/DDBJ whole genome shotgun (WGS) entry which is preliminary data.</text>
</comment>
<name>X1ABR2_9ZZZZ</name>